<feature type="compositionally biased region" description="Polar residues" evidence="1">
    <location>
        <begin position="137"/>
        <end position="153"/>
    </location>
</feature>
<feature type="compositionally biased region" description="Basic and acidic residues" evidence="1">
    <location>
        <begin position="553"/>
        <end position="565"/>
    </location>
</feature>
<feature type="compositionally biased region" description="Polar residues" evidence="1">
    <location>
        <begin position="89"/>
        <end position="98"/>
    </location>
</feature>
<sequence>MLGHTEPSSPFENVFPFQILLVRYLGTSTWRINISLERRPELIQSGVNDQVVRASWGSDMSIDDPDEDQNVSHVNSRLHRPCQNKHQEQIQPNTMQTQHHIDQSKLATCQQPKPPSTSQQRSLVENKEEENKEEGVTESSTSQISQPSRQLSVQDRINLFENKRKETSGSGGKPIAVGKSVELKRLSSDVSSVPAIAEKAVLRRWSGATDMSIDLGNDKKDGNTDSPLSTSFSSLVYQGLSVDKEQKDMKGLTDKVSSIKVKPRNAPNKADDSGLKDQEEVQSQVSNLLEKEEGVGLKGWISRKDQLGSQNIQYQSFTGKSEQGELGDQVVSQEKVRGLITRERGGWSGDATPEGLKNRMEVQGKDESVAQVCLRAPVHSQTFLLQFEGGIGLKTEGQYKGSEGYQFTQPQLKSFNGEIEEVGMEDLASSEKQMSKIEDSGVHKIKFKKQVPVGSEPSKKSHGSANSKSVPGRKVPESEESSSAPVVPVDQTPRIRQTRGNQELNDELKMKANELEKLFAENKLWAPGYQFSSARRSKPADEQIEQGGSSQDAKLREECSSKRGEMEAKLKAMQDILEQNRTEMMAKFSGFDRQASISSARQQAEKGRSFNLRLQHPISSIQSEEDADLSEFPDHQYYEQDRSYNEASLFDGSRSSNTKKVLPNRNVSLSTPRTTAVTVPRSAAKLSNPSFGRRRTQSENPLAQSVPNFSDLRKENAKPTSGAGKMNSYLQSRRSQSNRKSSAGHLELSDVPTLNSVDIALEPKKFDKEQTEQSFNDKSLKNAEAKPFLWKGNGIGSGAGAHFENFKALEASEIPNDEESDELAFEADDSMDITNKDKEDELENMAVDSADMENGRSRLSQASDKLDNSGSENGDSMRSLSQVDPNSVAELPAAVLTTFHNIDASMDSPIGSPASGNSYSLDQTGADAARMRKKWGSVQKPFLVANATHNQPRKDVTKGFKRLLKFGRKSRGTDSLVDWISAKTSEGDDDTEDGRDLANRSSENLSSIHTYLHSSSTCELQIKGRSNVRKHHKSTTFIFFTIIVQKQGSENKPRKTPYQGKFRTIAWNQP</sequence>
<dbReference type="EMBL" id="VEPZ02000861">
    <property type="protein sequence ID" value="KAE8715380.1"/>
    <property type="molecule type" value="Genomic_DNA"/>
</dbReference>
<keyword evidence="3" id="KW-1185">Reference proteome</keyword>
<protein>
    <submittedName>
        <fullName evidence="2">Sequence-specific DNA binding transcription factor</fullName>
    </submittedName>
</protein>
<feature type="compositionally biased region" description="Basic and acidic residues" evidence="1">
    <location>
        <begin position="269"/>
        <end position="279"/>
    </location>
</feature>
<feature type="region of interest" description="Disordered" evidence="1">
    <location>
        <begin position="426"/>
        <end position="506"/>
    </location>
</feature>
<organism evidence="2 3">
    <name type="scientific">Hibiscus syriacus</name>
    <name type="common">Rose of Sharon</name>
    <dbReference type="NCBI Taxonomy" id="106335"/>
    <lineage>
        <taxon>Eukaryota</taxon>
        <taxon>Viridiplantae</taxon>
        <taxon>Streptophyta</taxon>
        <taxon>Embryophyta</taxon>
        <taxon>Tracheophyta</taxon>
        <taxon>Spermatophyta</taxon>
        <taxon>Magnoliopsida</taxon>
        <taxon>eudicotyledons</taxon>
        <taxon>Gunneridae</taxon>
        <taxon>Pentapetalae</taxon>
        <taxon>rosids</taxon>
        <taxon>malvids</taxon>
        <taxon>Malvales</taxon>
        <taxon>Malvaceae</taxon>
        <taxon>Malvoideae</taxon>
        <taxon>Hibiscus</taxon>
    </lineage>
</organism>
<feature type="region of interest" description="Disordered" evidence="1">
    <location>
        <begin position="648"/>
        <end position="749"/>
    </location>
</feature>
<feature type="compositionally biased region" description="Low complexity" evidence="1">
    <location>
        <begin position="731"/>
        <end position="741"/>
    </location>
</feature>
<feature type="compositionally biased region" description="Polar residues" evidence="1">
    <location>
        <begin position="653"/>
        <end position="677"/>
    </location>
</feature>
<feature type="compositionally biased region" description="Polar residues" evidence="1">
    <location>
        <begin position="494"/>
        <end position="503"/>
    </location>
</feature>
<feature type="compositionally biased region" description="Basic and acidic residues" evidence="1">
    <location>
        <begin position="433"/>
        <end position="442"/>
    </location>
</feature>
<evidence type="ECO:0000256" key="1">
    <source>
        <dbReference type="SAM" id="MobiDB-lite"/>
    </source>
</evidence>
<feature type="compositionally biased region" description="Polar residues" evidence="1">
    <location>
        <begin position="698"/>
        <end position="708"/>
    </location>
</feature>
<dbReference type="AlphaFoldDB" id="A0A6A3BE87"/>
<proteinExistence type="predicted"/>
<accession>A0A6A3BE87</accession>
<name>A0A6A3BE87_HIBSY</name>
<feature type="region of interest" description="Disordered" evidence="1">
    <location>
        <begin position="532"/>
        <end position="565"/>
    </location>
</feature>
<feature type="compositionally biased region" description="Basic and acidic residues" evidence="1">
    <location>
        <begin position="124"/>
        <end position="135"/>
    </location>
</feature>
<feature type="region of interest" description="Disordered" evidence="1">
    <location>
        <begin position="85"/>
        <end position="153"/>
    </location>
</feature>
<feature type="compositionally biased region" description="Polar residues" evidence="1">
    <location>
        <begin position="105"/>
        <end position="123"/>
    </location>
</feature>
<comment type="caution">
    <text evidence="2">The sequence shown here is derived from an EMBL/GenBank/DDBJ whole genome shotgun (WGS) entry which is preliminary data.</text>
</comment>
<reference evidence="2" key="1">
    <citation type="submission" date="2019-09" db="EMBL/GenBank/DDBJ databases">
        <title>Draft genome information of white flower Hibiscus syriacus.</title>
        <authorList>
            <person name="Kim Y.-M."/>
        </authorList>
    </citation>
    <scope>NUCLEOTIDE SEQUENCE [LARGE SCALE GENOMIC DNA]</scope>
    <source>
        <strain evidence="2">YM2019G1</strain>
    </source>
</reference>
<dbReference type="PANTHER" id="PTHR31008:SF15">
    <property type="entry name" value="GPI-ANCHORED ADHESIN-LIKE PROTEIN"/>
    <property type="match status" value="1"/>
</dbReference>
<evidence type="ECO:0000313" key="3">
    <source>
        <dbReference type="Proteomes" id="UP000436088"/>
    </source>
</evidence>
<feature type="compositionally biased region" description="Acidic residues" evidence="1">
    <location>
        <begin position="815"/>
        <end position="831"/>
    </location>
</feature>
<gene>
    <name evidence="2" type="ORF">F3Y22_tig00110174pilonHSYRG00212</name>
</gene>
<feature type="compositionally biased region" description="Polar residues" evidence="1">
    <location>
        <begin position="857"/>
        <end position="885"/>
    </location>
</feature>
<feature type="region of interest" description="Disordered" evidence="1">
    <location>
        <begin position="259"/>
        <end position="283"/>
    </location>
</feature>
<evidence type="ECO:0000313" key="2">
    <source>
        <dbReference type="EMBL" id="KAE8715380.1"/>
    </source>
</evidence>
<dbReference type="PANTHER" id="PTHR31008">
    <property type="entry name" value="COP1-INTERACTING PROTEIN-RELATED"/>
    <property type="match status" value="1"/>
</dbReference>
<dbReference type="Proteomes" id="UP000436088">
    <property type="component" value="Unassembled WGS sequence"/>
</dbReference>
<feature type="region of interest" description="Disordered" evidence="1">
    <location>
        <begin position="813"/>
        <end position="885"/>
    </location>
</feature>